<dbReference type="Pfam" id="PF03114">
    <property type="entry name" value="BAR"/>
    <property type="match status" value="1"/>
</dbReference>
<dbReference type="GO" id="GO:0043332">
    <property type="term" value="C:mating projection tip"/>
    <property type="evidence" value="ECO:0007669"/>
    <property type="project" value="TreeGrafter"/>
</dbReference>
<feature type="coiled-coil region" evidence="3">
    <location>
        <begin position="149"/>
        <end position="176"/>
    </location>
</feature>
<dbReference type="InterPro" id="IPR027267">
    <property type="entry name" value="AH/BAR_dom_sf"/>
</dbReference>
<dbReference type="PANTHER" id="PTHR47174">
    <property type="entry name" value="BRIDGING INTEGRATOR 3"/>
    <property type="match status" value="1"/>
</dbReference>
<evidence type="ECO:0000256" key="4">
    <source>
        <dbReference type="SAM" id="MobiDB-lite"/>
    </source>
</evidence>
<dbReference type="PROSITE" id="PS50002">
    <property type="entry name" value="SH3"/>
    <property type="match status" value="1"/>
</dbReference>
<organism evidence="7 8">
    <name type="scientific">Pneumocystis wakefieldiae</name>
    <dbReference type="NCBI Taxonomy" id="38082"/>
    <lineage>
        <taxon>Eukaryota</taxon>
        <taxon>Fungi</taxon>
        <taxon>Dikarya</taxon>
        <taxon>Ascomycota</taxon>
        <taxon>Taphrinomycotina</taxon>
        <taxon>Pneumocystomycetes</taxon>
        <taxon>Pneumocystaceae</taxon>
        <taxon>Pneumocystis</taxon>
    </lineage>
</organism>
<name>A0A899FYU7_9ASCO</name>
<evidence type="ECO:0000259" key="6">
    <source>
        <dbReference type="PROSITE" id="PS51021"/>
    </source>
</evidence>
<evidence type="ECO:0008006" key="9">
    <source>
        <dbReference type="Google" id="ProtNLM"/>
    </source>
</evidence>
<feature type="region of interest" description="Disordered" evidence="4">
    <location>
        <begin position="338"/>
        <end position="358"/>
    </location>
</feature>
<dbReference type="SUPFAM" id="SSF103657">
    <property type="entry name" value="BAR/IMD domain-like"/>
    <property type="match status" value="1"/>
</dbReference>
<dbReference type="PROSITE" id="PS51021">
    <property type="entry name" value="BAR"/>
    <property type="match status" value="1"/>
</dbReference>
<feature type="domain" description="BAR" evidence="6">
    <location>
        <begin position="17"/>
        <end position="269"/>
    </location>
</feature>
<evidence type="ECO:0000256" key="1">
    <source>
        <dbReference type="ARBA" id="ARBA00022443"/>
    </source>
</evidence>
<keyword evidence="1 2" id="KW-0728">SH3 domain</keyword>
<feature type="compositionally biased region" description="Polar residues" evidence="4">
    <location>
        <begin position="297"/>
        <end position="308"/>
    </location>
</feature>
<evidence type="ECO:0000256" key="2">
    <source>
        <dbReference type="PROSITE-ProRule" id="PRU00192"/>
    </source>
</evidence>
<dbReference type="SUPFAM" id="SSF50044">
    <property type="entry name" value="SH3-domain"/>
    <property type="match status" value="1"/>
</dbReference>
<dbReference type="GO" id="GO:0008289">
    <property type="term" value="F:lipid binding"/>
    <property type="evidence" value="ECO:0007669"/>
    <property type="project" value="TreeGrafter"/>
</dbReference>
<keyword evidence="8" id="KW-1185">Reference proteome</keyword>
<dbReference type="Gene3D" id="1.20.1270.60">
    <property type="entry name" value="Arfaptin homology (AH) domain/BAR domain"/>
    <property type="match status" value="1"/>
</dbReference>
<evidence type="ECO:0000313" key="7">
    <source>
        <dbReference type="EMBL" id="QSL64308.1"/>
    </source>
</evidence>
<dbReference type="GO" id="GO:1990528">
    <property type="term" value="C:Rvs161p-Rvs167p complex"/>
    <property type="evidence" value="ECO:0007669"/>
    <property type="project" value="TreeGrafter"/>
</dbReference>
<dbReference type="SMART" id="SM00326">
    <property type="entry name" value="SH3"/>
    <property type="match status" value="1"/>
</dbReference>
<gene>
    <name evidence="7" type="ORF">MERGE_001608</name>
</gene>
<dbReference type="InterPro" id="IPR046982">
    <property type="entry name" value="BIN3/RVS161-like"/>
</dbReference>
<proteinExistence type="predicted"/>
<protein>
    <recommendedName>
        <fullName evidence="9">BAR domain-containing protein</fullName>
    </recommendedName>
</protein>
<dbReference type="Pfam" id="PF00018">
    <property type="entry name" value="SH3_1"/>
    <property type="match status" value="1"/>
</dbReference>
<dbReference type="OrthoDB" id="2159336at2759"/>
<evidence type="ECO:0000313" key="8">
    <source>
        <dbReference type="Proteomes" id="UP000663699"/>
    </source>
</evidence>
<feature type="domain" description="SH3" evidence="5">
    <location>
        <begin position="359"/>
        <end position="420"/>
    </location>
</feature>
<keyword evidence="3" id="KW-0175">Coiled coil</keyword>
<reference evidence="7" key="1">
    <citation type="submission" date="2020-06" db="EMBL/GenBank/DDBJ databases">
        <title>Genomes of multiple members of Pneumocystis genus reveal paths to human pathogen Pneumocystis jirovecii.</title>
        <authorList>
            <person name="Cisse O.H."/>
            <person name="Ma L."/>
            <person name="Dekker J."/>
            <person name="Khil P."/>
            <person name="Jo J."/>
            <person name="Brenchley J."/>
            <person name="Blair R."/>
            <person name="Pahar B."/>
            <person name="Chabe M."/>
            <person name="Van Rompay K.A."/>
            <person name="Keesler R."/>
            <person name="Sukura A."/>
            <person name="Hirsch V."/>
            <person name="Kutty G."/>
            <person name="Liu Y."/>
            <person name="Peng L."/>
            <person name="Chen J."/>
            <person name="Song J."/>
            <person name="Weissenbacher-Lang C."/>
            <person name="Xu J."/>
            <person name="Upham N.S."/>
            <person name="Stajich J.E."/>
            <person name="Cuomo C.A."/>
            <person name="Cushion M.T."/>
            <person name="Kovacs J.A."/>
        </authorList>
    </citation>
    <scope>NUCLEOTIDE SEQUENCE</scope>
    <source>
        <strain evidence="7">2A</strain>
    </source>
</reference>
<dbReference type="GO" id="GO:0006897">
    <property type="term" value="P:endocytosis"/>
    <property type="evidence" value="ECO:0007669"/>
    <property type="project" value="InterPro"/>
</dbReference>
<dbReference type="GO" id="GO:0031097">
    <property type="term" value="C:medial cortex"/>
    <property type="evidence" value="ECO:0007669"/>
    <property type="project" value="TreeGrafter"/>
</dbReference>
<evidence type="ECO:0000259" key="5">
    <source>
        <dbReference type="PROSITE" id="PS50002"/>
    </source>
</evidence>
<dbReference type="PRINTS" id="PR00452">
    <property type="entry name" value="SH3DOMAIN"/>
</dbReference>
<evidence type="ECO:0000256" key="3">
    <source>
        <dbReference type="SAM" id="Coils"/>
    </source>
</evidence>
<dbReference type="PANTHER" id="PTHR47174:SF1">
    <property type="entry name" value="REDUCED VIABILITY UPON STARVATION PROTEIN 167"/>
    <property type="match status" value="1"/>
</dbReference>
<dbReference type="InterPro" id="IPR004148">
    <property type="entry name" value="BAR_dom"/>
</dbReference>
<dbReference type="Gene3D" id="2.30.30.40">
    <property type="entry name" value="SH3 Domains"/>
    <property type="match status" value="1"/>
</dbReference>
<dbReference type="CDD" id="cd07599">
    <property type="entry name" value="BAR_Rvs167p"/>
    <property type="match status" value="1"/>
</dbReference>
<dbReference type="GO" id="GO:0051666">
    <property type="term" value="P:actin cortical patch localization"/>
    <property type="evidence" value="ECO:0007669"/>
    <property type="project" value="InterPro"/>
</dbReference>
<dbReference type="InterPro" id="IPR001452">
    <property type="entry name" value="SH3_domain"/>
</dbReference>
<dbReference type="EMBL" id="CP054533">
    <property type="protein sequence ID" value="QSL64308.1"/>
    <property type="molecule type" value="Genomic_DNA"/>
</dbReference>
<feature type="region of interest" description="Disordered" evidence="4">
    <location>
        <begin position="288"/>
        <end position="310"/>
    </location>
</feature>
<dbReference type="GO" id="GO:0030479">
    <property type="term" value="C:actin cortical patch"/>
    <property type="evidence" value="ECO:0007669"/>
    <property type="project" value="TreeGrafter"/>
</dbReference>
<dbReference type="Proteomes" id="UP000663699">
    <property type="component" value="Chromosome 2"/>
</dbReference>
<dbReference type="FunFam" id="2.30.30.40:FF:000100">
    <property type="entry name" value="SH3 domain-containing YSC84-like protein 1"/>
    <property type="match status" value="1"/>
</dbReference>
<sequence length="420" mass="48735">MSWRGFQKAVVRAPQQVKGKLNIGENTVDAAYIDVETQFKELEQKLKKLFINTKKYVQSITDILNYQMEFAGIIEEIYKPITGKTTEIENKTHEECSEAVDACQKYQTIVKELQETLTPELQMIEIKIINPISELLSIISSIHRITEKRERKRLDYDRHRSNLKKLQDKKEKTLKDERALYSAENVVEQSTQEFEYYNTLLKEELPILFGLETNFIQPLFQNLYYMQLKIYYTLYEKMKCIDIGYFDLNTEIVEGFELKRSNIQEITESLGIVKFTLSRRSRCISELDNSKPAKLSPTLSQLESNNQPEELPPYHKVQNLQSYQLNCGNNIGESSNVNNKHSNVKKIPPPLPSKPTASRGRQCAVALYDYEAQMKGDLSFKVGDRIEIIKRTENINDWWTGKLNGVQGIFPGNYTVLEQL</sequence>
<dbReference type="GO" id="GO:0097320">
    <property type="term" value="P:plasma membrane tubulation"/>
    <property type="evidence" value="ECO:0007669"/>
    <property type="project" value="TreeGrafter"/>
</dbReference>
<dbReference type="InterPro" id="IPR036028">
    <property type="entry name" value="SH3-like_dom_sf"/>
</dbReference>
<dbReference type="SMART" id="SM00721">
    <property type="entry name" value="BAR"/>
    <property type="match status" value="1"/>
</dbReference>
<dbReference type="AlphaFoldDB" id="A0A899FYU7"/>
<accession>A0A899FYU7</accession>